<dbReference type="AlphaFoldDB" id="A0A3N4HKE8"/>
<name>A0A3N4HKE8_ASCIM</name>
<accession>A0A3N4HKE8</accession>
<organism evidence="2 3">
    <name type="scientific">Ascobolus immersus RN42</name>
    <dbReference type="NCBI Taxonomy" id="1160509"/>
    <lineage>
        <taxon>Eukaryota</taxon>
        <taxon>Fungi</taxon>
        <taxon>Dikarya</taxon>
        <taxon>Ascomycota</taxon>
        <taxon>Pezizomycotina</taxon>
        <taxon>Pezizomycetes</taxon>
        <taxon>Pezizales</taxon>
        <taxon>Ascobolaceae</taxon>
        <taxon>Ascobolus</taxon>
    </lineage>
</organism>
<sequence length="119" mass="13867">MSKRMSNKGKGWIRADDRGTGSVRRTERPDTRGGARQLSRDRIRKEEREAVREAGSERRSKKAFERPDPRGGARRRLRGRIREEKREGFRESGFKSAMASRKRIREGVLDATRQARSRI</sequence>
<keyword evidence="3" id="KW-1185">Reference proteome</keyword>
<protein>
    <submittedName>
        <fullName evidence="2">Uncharacterized protein</fullName>
    </submittedName>
</protein>
<reference evidence="2 3" key="1">
    <citation type="journal article" date="2018" name="Nat. Ecol. Evol.">
        <title>Pezizomycetes genomes reveal the molecular basis of ectomycorrhizal truffle lifestyle.</title>
        <authorList>
            <person name="Murat C."/>
            <person name="Payen T."/>
            <person name="Noel B."/>
            <person name="Kuo A."/>
            <person name="Morin E."/>
            <person name="Chen J."/>
            <person name="Kohler A."/>
            <person name="Krizsan K."/>
            <person name="Balestrini R."/>
            <person name="Da Silva C."/>
            <person name="Montanini B."/>
            <person name="Hainaut M."/>
            <person name="Levati E."/>
            <person name="Barry K.W."/>
            <person name="Belfiori B."/>
            <person name="Cichocki N."/>
            <person name="Clum A."/>
            <person name="Dockter R.B."/>
            <person name="Fauchery L."/>
            <person name="Guy J."/>
            <person name="Iotti M."/>
            <person name="Le Tacon F."/>
            <person name="Lindquist E.A."/>
            <person name="Lipzen A."/>
            <person name="Malagnac F."/>
            <person name="Mello A."/>
            <person name="Molinier V."/>
            <person name="Miyauchi S."/>
            <person name="Poulain J."/>
            <person name="Riccioni C."/>
            <person name="Rubini A."/>
            <person name="Sitrit Y."/>
            <person name="Splivallo R."/>
            <person name="Traeger S."/>
            <person name="Wang M."/>
            <person name="Zifcakova L."/>
            <person name="Wipf D."/>
            <person name="Zambonelli A."/>
            <person name="Paolocci F."/>
            <person name="Nowrousian M."/>
            <person name="Ottonello S."/>
            <person name="Baldrian P."/>
            <person name="Spatafora J.W."/>
            <person name="Henrissat B."/>
            <person name="Nagy L.G."/>
            <person name="Aury J.M."/>
            <person name="Wincker P."/>
            <person name="Grigoriev I.V."/>
            <person name="Bonfante P."/>
            <person name="Martin F.M."/>
        </authorList>
    </citation>
    <scope>NUCLEOTIDE SEQUENCE [LARGE SCALE GENOMIC DNA]</scope>
    <source>
        <strain evidence="2 3">RN42</strain>
    </source>
</reference>
<dbReference type="Proteomes" id="UP000275078">
    <property type="component" value="Unassembled WGS sequence"/>
</dbReference>
<evidence type="ECO:0000313" key="3">
    <source>
        <dbReference type="Proteomes" id="UP000275078"/>
    </source>
</evidence>
<feature type="region of interest" description="Disordered" evidence="1">
    <location>
        <begin position="1"/>
        <end position="119"/>
    </location>
</feature>
<evidence type="ECO:0000256" key="1">
    <source>
        <dbReference type="SAM" id="MobiDB-lite"/>
    </source>
</evidence>
<gene>
    <name evidence="2" type="ORF">BJ508DRAFT_313856</name>
</gene>
<evidence type="ECO:0000313" key="2">
    <source>
        <dbReference type="EMBL" id="RPA73376.1"/>
    </source>
</evidence>
<feature type="compositionally biased region" description="Basic and acidic residues" evidence="1">
    <location>
        <begin position="13"/>
        <end position="71"/>
    </location>
</feature>
<dbReference type="EMBL" id="ML119823">
    <property type="protein sequence ID" value="RPA73376.1"/>
    <property type="molecule type" value="Genomic_DNA"/>
</dbReference>
<feature type="compositionally biased region" description="Basic and acidic residues" evidence="1">
    <location>
        <begin position="80"/>
        <end position="93"/>
    </location>
</feature>
<proteinExistence type="predicted"/>